<accession>A0A8J4DQM4</accession>
<comment type="caution">
    <text evidence="1">The sequence shown here is derived from an EMBL/GenBank/DDBJ whole genome shotgun (WGS) entry which is preliminary data.</text>
</comment>
<evidence type="ECO:0000313" key="1">
    <source>
        <dbReference type="EMBL" id="GIJ45507.1"/>
    </source>
</evidence>
<dbReference type="EMBL" id="BOPF01000007">
    <property type="protein sequence ID" value="GIJ45507.1"/>
    <property type="molecule type" value="Genomic_DNA"/>
</dbReference>
<gene>
    <name evidence="1" type="ORF">Val02_23930</name>
</gene>
<dbReference type="AlphaFoldDB" id="A0A8J4DQM4"/>
<organism evidence="1 2">
    <name type="scientific">Virgisporangium aliadipatigenens</name>
    <dbReference type="NCBI Taxonomy" id="741659"/>
    <lineage>
        <taxon>Bacteria</taxon>
        <taxon>Bacillati</taxon>
        <taxon>Actinomycetota</taxon>
        <taxon>Actinomycetes</taxon>
        <taxon>Micromonosporales</taxon>
        <taxon>Micromonosporaceae</taxon>
        <taxon>Virgisporangium</taxon>
    </lineage>
</organism>
<sequence>MDDLTSRFERLSPVAARSEERAVVSAVLCGRIVAVEAVADPGVPAESELVADR</sequence>
<name>A0A8J4DQM4_9ACTN</name>
<proteinExistence type="predicted"/>
<keyword evidence="2" id="KW-1185">Reference proteome</keyword>
<reference evidence="1" key="1">
    <citation type="submission" date="2021-01" db="EMBL/GenBank/DDBJ databases">
        <title>Whole genome shotgun sequence of Virgisporangium aliadipatigenens NBRC 105644.</title>
        <authorList>
            <person name="Komaki H."/>
            <person name="Tamura T."/>
        </authorList>
    </citation>
    <scope>NUCLEOTIDE SEQUENCE</scope>
    <source>
        <strain evidence="1">NBRC 105644</strain>
    </source>
</reference>
<evidence type="ECO:0000313" key="2">
    <source>
        <dbReference type="Proteomes" id="UP000619260"/>
    </source>
</evidence>
<dbReference type="RefSeq" id="WP_203899042.1">
    <property type="nucleotide sequence ID" value="NZ_BOPF01000007.1"/>
</dbReference>
<protein>
    <submittedName>
        <fullName evidence="1">Uncharacterized protein</fullName>
    </submittedName>
</protein>
<dbReference type="Proteomes" id="UP000619260">
    <property type="component" value="Unassembled WGS sequence"/>
</dbReference>